<dbReference type="PANTHER" id="PTHR10844:SF29">
    <property type="entry name" value="CAVEOLIN"/>
    <property type="match status" value="1"/>
</dbReference>
<dbReference type="GO" id="GO:0051480">
    <property type="term" value="P:regulation of cytosolic calcium ion concentration"/>
    <property type="evidence" value="ECO:0007669"/>
    <property type="project" value="TreeGrafter"/>
</dbReference>
<comment type="function">
    <text evidence="6">May act as a scaffolding protein within caveolar membranes. Interacts directly with G-protein alpha subunits and can functionally regulate their activity.</text>
</comment>
<feature type="transmembrane region" description="Helical" evidence="8">
    <location>
        <begin position="108"/>
        <end position="138"/>
    </location>
</feature>
<dbReference type="Proteomes" id="UP000823561">
    <property type="component" value="Chromosome 10"/>
</dbReference>
<dbReference type="GO" id="GO:0005925">
    <property type="term" value="C:focal adhesion"/>
    <property type="evidence" value="ECO:0007669"/>
    <property type="project" value="TreeGrafter"/>
</dbReference>
<sequence length="187" mass="21500">MMHGMDHEEVDIDLGDMDEPQQTQPQQLQQLSWKMPLETVLEEEEDEEEDEISTQSDTRPLINERDPRQMNECLKVTFEDVIAEPESVRSGDRIWICSNALFEVSRVWFYRIVTVLLAVPVSLIAGMLFGVLSCFHIWLLTPCVKITLLNTGWLQTLWSSMLDTFVLPFFQSAAGCFNSISVRQGQQ</sequence>
<dbReference type="InterPro" id="IPR018361">
    <property type="entry name" value="Caveolin_CS"/>
</dbReference>
<dbReference type="PANTHER" id="PTHR10844">
    <property type="entry name" value="CAVEOLIN"/>
    <property type="match status" value="1"/>
</dbReference>
<dbReference type="GO" id="GO:0070836">
    <property type="term" value="P:caveola assembly"/>
    <property type="evidence" value="ECO:0007669"/>
    <property type="project" value="InterPro"/>
</dbReference>
<dbReference type="GO" id="GO:0042383">
    <property type="term" value="C:sarcolemma"/>
    <property type="evidence" value="ECO:0007669"/>
    <property type="project" value="TreeGrafter"/>
</dbReference>
<feature type="transmembrane region" description="Helical" evidence="8">
    <location>
        <begin position="158"/>
        <end position="180"/>
    </location>
</feature>
<comment type="similarity">
    <text evidence="2 6">Belongs to the caveolin family.</text>
</comment>
<keyword evidence="4 6" id="KW-0333">Golgi apparatus</keyword>
<feature type="compositionally biased region" description="Acidic residues" evidence="7">
    <location>
        <begin position="40"/>
        <end position="52"/>
    </location>
</feature>
<name>A0AAV6GMD7_9TELE</name>
<dbReference type="EMBL" id="JADWDJ010000010">
    <property type="protein sequence ID" value="KAG5275147.1"/>
    <property type="molecule type" value="Genomic_DNA"/>
</dbReference>
<dbReference type="Pfam" id="PF01146">
    <property type="entry name" value="Caveolin"/>
    <property type="match status" value="1"/>
</dbReference>
<evidence type="ECO:0000313" key="9">
    <source>
        <dbReference type="EMBL" id="KAG5275147.1"/>
    </source>
</evidence>
<comment type="subcellular location">
    <subcellularLocation>
        <location evidence="1 6">Cell membrane</location>
        <topology evidence="1 6">Peripheral membrane protein</topology>
    </subcellularLocation>
    <subcellularLocation>
        <location evidence="6">Golgi apparatus membrane</location>
        <topology evidence="6">Peripheral membrane protein</topology>
    </subcellularLocation>
    <subcellularLocation>
        <location evidence="6">Membrane</location>
        <location evidence="6">Caveola</location>
        <topology evidence="6">Peripheral membrane protein</topology>
    </subcellularLocation>
</comment>
<dbReference type="GO" id="GO:0000139">
    <property type="term" value="C:Golgi membrane"/>
    <property type="evidence" value="ECO:0007669"/>
    <property type="project" value="UniProtKB-SubCell"/>
</dbReference>
<gene>
    <name evidence="9" type="ORF">AALO_G00144120</name>
</gene>
<dbReference type="GO" id="GO:0030154">
    <property type="term" value="P:cell differentiation"/>
    <property type="evidence" value="ECO:0007669"/>
    <property type="project" value="TreeGrafter"/>
</dbReference>
<feature type="region of interest" description="Disordered" evidence="7">
    <location>
        <begin position="1"/>
        <end position="62"/>
    </location>
</feature>
<proteinExistence type="inferred from homology"/>
<dbReference type="InterPro" id="IPR001612">
    <property type="entry name" value="Caveolin"/>
</dbReference>
<evidence type="ECO:0000256" key="7">
    <source>
        <dbReference type="SAM" id="MobiDB-lite"/>
    </source>
</evidence>
<organism evidence="9 10">
    <name type="scientific">Alosa alosa</name>
    <name type="common">allis shad</name>
    <dbReference type="NCBI Taxonomy" id="278164"/>
    <lineage>
        <taxon>Eukaryota</taxon>
        <taxon>Metazoa</taxon>
        <taxon>Chordata</taxon>
        <taxon>Craniata</taxon>
        <taxon>Vertebrata</taxon>
        <taxon>Euteleostomi</taxon>
        <taxon>Actinopterygii</taxon>
        <taxon>Neopterygii</taxon>
        <taxon>Teleostei</taxon>
        <taxon>Clupei</taxon>
        <taxon>Clupeiformes</taxon>
        <taxon>Clupeoidei</taxon>
        <taxon>Clupeidae</taxon>
        <taxon>Alosa</taxon>
    </lineage>
</organism>
<evidence type="ECO:0000256" key="1">
    <source>
        <dbReference type="ARBA" id="ARBA00004202"/>
    </source>
</evidence>
<reference evidence="9" key="1">
    <citation type="submission" date="2020-10" db="EMBL/GenBank/DDBJ databases">
        <title>Chromosome-scale genome assembly of the Allis shad, Alosa alosa.</title>
        <authorList>
            <person name="Margot Z."/>
            <person name="Christophe K."/>
            <person name="Cabau C."/>
            <person name="Louis A."/>
            <person name="Berthelot C."/>
            <person name="Parey E."/>
            <person name="Roest Crollius H."/>
            <person name="Montfort J."/>
            <person name="Robinson-Rechavi M."/>
            <person name="Bucao C."/>
            <person name="Bouchez O."/>
            <person name="Gislard M."/>
            <person name="Lluch J."/>
            <person name="Milhes M."/>
            <person name="Lampietro C."/>
            <person name="Lopez Roques C."/>
            <person name="Donnadieu C."/>
            <person name="Braasch I."/>
            <person name="Desvignes T."/>
            <person name="Postlethwait J."/>
            <person name="Bobe J."/>
            <person name="Guiguen Y."/>
        </authorList>
    </citation>
    <scope>NUCLEOTIDE SEQUENCE</scope>
    <source>
        <strain evidence="9">M-15738</strain>
        <tissue evidence="9">Blood</tissue>
    </source>
</reference>
<keyword evidence="8" id="KW-0812">Transmembrane</keyword>
<evidence type="ECO:0000256" key="5">
    <source>
        <dbReference type="ARBA" id="ARBA00023136"/>
    </source>
</evidence>
<dbReference type="AlphaFoldDB" id="A0AAV6GMD7"/>
<evidence type="ECO:0000313" key="10">
    <source>
        <dbReference type="Proteomes" id="UP000823561"/>
    </source>
</evidence>
<evidence type="ECO:0000256" key="8">
    <source>
        <dbReference type="SAM" id="Phobius"/>
    </source>
</evidence>
<dbReference type="PROSITE" id="PS01210">
    <property type="entry name" value="CAVEOLIN"/>
    <property type="match status" value="1"/>
</dbReference>
<dbReference type="GO" id="GO:0005901">
    <property type="term" value="C:caveola"/>
    <property type="evidence" value="ECO:0007669"/>
    <property type="project" value="UniProtKB-SubCell"/>
</dbReference>
<evidence type="ECO:0000256" key="4">
    <source>
        <dbReference type="ARBA" id="ARBA00023034"/>
    </source>
</evidence>
<keyword evidence="5 6" id="KW-0472">Membrane</keyword>
<keyword evidence="10" id="KW-1185">Reference proteome</keyword>
<dbReference type="GO" id="GO:0060090">
    <property type="term" value="F:molecular adaptor activity"/>
    <property type="evidence" value="ECO:0007669"/>
    <property type="project" value="TreeGrafter"/>
</dbReference>
<evidence type="ECO:0000256" key="3">
    <source>
        <dbReference type="ARBA" id="ARBA00022475"/>
    </source>
</evidence>
<feature type="compositionally biased region" description="Low complexity" evidence="7">
    <location>
        <begin position="20"/>
        <end position="31"/>
    </location>
</feature>
<comment type="caution">
    <text evidence="9">The sequence shown here is derived from an EMBL/GenBank/DDBJ whole genome shotgun (WGS) entry which is preliminary data.</text>
</comment>
<accession>A0AAV6GMD7</accession>
<evidence type="ECO:0000256" key="2">
    <source>
        <dbReference type="ARBA" id="ARBA00010988"/>
    </source>
</evidence>
<protein>
    <recommendedName>
        <fullName evidence="6">Caveolin</fullName>
    </recommendedName>
</protein>
<feature type="compositionally biased region" description="Acidic residues" evidence="7">
    <location>
        <begin position="8"/>
        <end position="19"/>
    </location>
</feature>
<evidence type="ECO:0000256" key="6">
    <source>
        <dbReference type="RuleBase" id="RU000680"/>
    </source>
</evidence>
<keyword evidence="8" id="KW-1133">Transmembrane helix</keyword>
<keyword evidence="3 6" id="KW-1003">Cell membrane</keyword>